<evidence type="ECO:0000313" key="3">
    <source>
        <dbReference type="Proteomes" id="UP001302321"/>
    </source>
</evidence>
<sequence>MRTLHPIRHLRLRPPRHLSLTPHLHKPYSSSSSSSSPPLSPPPVIIESYLDFARKKFSSQRPKHLPTVLTPDKADQLTLALEDANPSFCQSHDEYEDYNLLPQGYHMVYFEPKVSSYTPMLDGTDPYHFPGQPFERRMWTGGSVTFTPEYHSRMLLSDSTEAECIETVNPRATQFKGEDKVFVEISRDYYVTSPPTTPSQPESKIKVLSETRKLVFLRPLPPPPQKPLPQSPSSPEESSSSEPSPSSNGEVVAESMSKLELEDKPASASVPKTTKKIKAPWNPLFSFPLTPSHQLLSLFSVLTNNAHRIHLDTRYARRVEGYKDTLVHGPLTLVLMLEGLTSYLYKSGGGSLEERKKRWVREMNYRNLAPLFRGDKMNVCGALAKTKGENKEGKEEEWVLWIEDQEGGLAVKGNATVVSRR</sequence>
<dbReference type="SUPFAM" id="SSF54637">
    <property type="entry name" value="Thioesterase/thiol ester dehydrase-isomerase"/>
    <property type="match status" value="1"/>
</dbReference>
<evidence type="ECO:0000313" key="2">
    <source>
        <dbReference type="EMBL" id="KAK4175978.1"/>
    </source>
</evidence>
<dbReference type="Gene3D" id="3.10.129.10">
    <property type="entry name" value="Hotdog Thioesterase"/>
    <property type="match status" value="1"/>
</dbReference>
<feature type="compositionally biased region" description="Pro residues" evidence="1">
    <location>
        <begin position="219"/>
        <end position="232"/>
    </location>
</feature>
<feature type="compositionally biased region" description="Basic residues" evidence="1">
    <location>
        <begin position="1"/>
        <end position="16"/>
    </location>
</feature>
<keyword evidence="3" id="KW-1185">Reference proteome</keyword>
<dbReference type="PANTHER" id="PTHR28152">
    <property type="entry name" value="HYDROXYACYL-THIOESTER DEHYDRATASE TYPE 2, MITOCHONDRIAL"/>
    <property type="match status" value="1"/>
</dbReference>
<evidence type="ECO:0000256" key="1">
    <source>
        <dbReference type="SAM" id="MobiDB-lite"/>
    </source>
</evidence>
<dbReference type="InterPro" id="IPR029069">
    <property type="entry name" value="HotDog_dom_sf"/>
</dbReference>
<feature type="compositionally biased region" description="Low complexity" evidence="1">
    <location>
        <begin position="233"/>
        <end position="247"/>
    </location>
</feature>
<dbReference type="EMBL" id="MU866213">
    <property type="protein sequence ID" value="KAK4175978.1"/>
    <property type="molecule type" value="Genomic_DNA"/>
</dbReference>
<dbReference type="Proteomes" id="UP001302321">
    <property type="component" value="Unassembled WGS sequence"/>
</dbReference>
<proteinExistence type="predicted"/>
<reference evidence="2" key="1">
    <citation type="journal article" date="2023" name="Mol. Phylogenet. Evol.">
        <title>Genome-scale phylogeny and comparative genomics of the fungal order Sordariales.</title>
        <authorList>
            <person name="Hensen N."/>
            <person name="Bonometti L."/>
            <person name="Westerberg I."/>
            <person name="Brannstrom I.O."/>
            <person name="Guillou S."/>
            <person name="Cros-Aarteil S."/>
            <person name="Calhoun S."/>
            <person name="Haridas S."/>
            <person name="Kuo A."/>
            <person name="Mondo S."/>
            <person name="Pangilinan J."/>
            <person name="Riley R."/>
            <person name="LaButti K."/>
            <person name="Andreopoulos B."/>
            <person name="Lipzen A."/>
            <person name="Chen C."/>
            <person name="Yan M."/>
            <person name="Daum C."/>
            <person name="Ng V."/>
            <person name="Clum A."/>
            <person name="Steindorff A."/>
            <person name="Ohm R.A."/>
            <person name="Martin F."/>
            <person name="Silar P."/>
            <person name="Natvig D.O."/>
            <person name="Lalanne C."/>
            <person name="Gautier V."/>
            <person name="Ament-Velasquez S.L."/>
            <person name="Kruys A."/>
            <person name="Hutchinson M.I."/>
            <person name="Powell A.J."/>
            <person name="Barry K."/>
            <person name="Miller A.N."/>
            <person name="Grigoriev I.V."/>
            <person name="Debuchy R."/>
            <person name="Gladieux P."/>
            <person name="Hiltunen Thoren M."/>
            <person name="Johannesson H."/>
        </authorList>
    </citation>
    <scope>NUCLEOTIDE SEQUENCE</scope>
    <source>
        <strain evidence="2">CBS 892.96</strain>
    </source>
</reference>
<dbReference type="InterPro" id="IPR052741">
    <property type="entry name" value="Mitochondrial_HTD2"/>
</dbReference>
<accession>A0AAN6W6N3</accession>
<feature type="compositionally biased region" description="Low complexity" evidence="1">
    <location>
        <begin position="17"/>
        <end position="37"/>
    </location>
</feature>
<dbReference type="GO" id="GO:0005739">
    <property type="term" value="C:mitochondrion"/>
    <property type="evidence" value="ECO:0007669"/>
    <property type="project" value="TreeGrafter"/>
</dbReference>
<dbReference type="PANTHER" id="PTHR28152:SF1">
    <property type="entry name" value="HYDROXYACYL-THIOESTER DEHYDRATASE TYPE 2, MITOCHONDRIAL"/>
    <property type="match status" value="1"/>
</dbReference>
<reference evidence="2" key="2">
    <citation type="submission" date="2023-05" db="EMBL/GenBank/DDBJ databases">
        <authorList>
            <consortium name="Lawrence Berkeley National Laboratory"/>
            <person name="Steindorff A."/>
            <person name="Hensen N."/>
            <person name="Bonometti L."/>
            <person name="Westerberg I."/>
            <person name="Brannstrom I.O."/>
            <person name="Guillou S."/>
            <person name="Cros-Aarteil S."/>
            <person name="Calhoun S."/>
            <person name="Haridas S."/>
            <person name="Kuo A."/>
            <person name="Mondo S."/>
            <person name="Pangilinan J."/>
            <person name="Riley R."/>
            <person name="Labutti K."/>
            <person name="Andreopoulos B."/>
            <person name="Lipzen A."/>
            <person name="Chen C."/>
            <person name="Yanf M."/>
            <person name="Daum C."/>
            <person name="Ng V."/>
            <person name="Clum A."/>
            <person name="Ohm R."/>
            <person name="Martin F."/>
            <person name="Silar P."/>
            <person name="Natvig D."/>
            <person name="Lalanne C."/>
            <person name="Gautier V."/>
            <person name="Ament-Velasquez S.L."/>
            <person name="Kruys A."/>
            <person name="Hutchinson M.I."/>
            <person name="Powell A.J."/>
            <person name="Barry K."/>
            <person name="Miller A.N."/>
            <person name="Grigoriev I.V."/>
            <person name="Debuchy R."/>
            <person name="Gladieux P."/>
            <person name="Thoren M.H."/>
            <person name="Johannesson H."/>
        </authorList>
    </citation>
    <scope>NUCLEOTIDE SEQUENCE</scope>
    <source>
        <strain evidence="2">CBS 892.96</strain>
    </source>
</reference>
<comment type="caution">
    <text evidence="2">The sequence shown here is derived from an EMBL/GenBank/DDBJ whole genome shotgun (WGS) entry which is preliminary data.</text>
</comment>
<protein>
    <submittedName>
        <fullName evidence="2">Uncharacterized protein</fullName>
    </submittedName>
</protein>
<dbReference type="GO" id="GO:0019171">
    <property type="term" value="F:(3R)-hydroxyacyl-[acyl-carrier-protein] dehydratase activity"/>
    <property type="evidence" value="ECO:0007669"/>
    <property type="project" value="TreeGrafter"/>
</dbReference>
<name>A0AAN6W6N3_9PEZI</name>
<feature type="region of interest" description="Disordered" evidence="1">
    <location>
        <begin position="1"/>
        <end position="40"/>
    </location>
</feature>
<gene>
    <name evidence="2" type="ORF">QBC36DRAFT_353403</name>
</gene>
<dbReference type="AlphaFoldDB" id="A0AAN6W6N3"/>
<organism evidence="2 3">
    <name type="scientific">Triangularia setosa</name>
    <dbReference type="NCBI Taxonomy" id="2587417"/>
    <lineage>
        <taxon>Eukaryota</taxon>
        <taxon>Fungi</taxon>
        <taxon>Dikarya</taxon>
        <taxon>Ascomycota</taxon>
        <taxon>Pezizomycotina</taxon>
        <taxon>Sordariomycetes</taxon>
        <taxon>Sordariomycetidae</taxon>
        <taxon>Sordariales</taxon>
        <taxon>Podosporaceae</taxon>
        <taxon>Triangularia</taxon>
    </lineage>
</organism>
<feature type="region of interest" description="Disordered" evidence="1">
    <location>
        <begin position="217"/>
        <end position="273"/>
    </location>
</feature>